<reference evidence="2" key="1">
    <citation type="submission" date="2021-06" db="EMBL/GenBank/DDBJ databases">
        <authorList>
            <person name="Kallberg Y."/>
            <person name="Tangrot J."/>
            <person name="Rosling A."/>
        </authorList>
    </citation>
    <scope>NUCLEOTIDE SEQUENCE</scope>
    <source>
        <strain evidence="2">CL551</strain>
    </source>
</reference>
<dbReference type="PANTHER" id="PTHR35373">
    <property type="entry name" value="PROTEIN CBG16894"/>
    <property type="match status" value="1"/>
</dbReference>
<dbReference type="OrthoDB" id="2321699at2759"/>
<protein>
    <submittedName>
        <fullName evidence="2">8296_t:CDS:1</fullName>
    </submittedName>
</protein>
<dbReference type="EMBL" id="CAJVPV010001835">
    <property type="protein sequence ID" value="CAG8509501.1"/>
    <property type="molecule type" value="Genomic_DNA"/>
</dbReference>
<evidence type="ECO:0000256" key="1">
    <source>
        <dbReference type="SAM" id="MobiDB-lite"/>
    </source>
</evidence>
<feature type="compositionally biased region" description="Polar residues" evidence="1">
    <location>
        <begin position="42"/>
        <end position="56"/>
    </location>
</feature>
<accession>A0A9N8ZV64</accession>
<feature type="region of interest" description="Disordered" evidence="1">
    <location>
        <begin position="1"/>
        <end position="76"/>
    </location>
</feature>
<gene>
    <name evidence="2" type="ORF">AMORRO_LOCUS3653</name>
</gene>
<dbReference type="PANTHER" id="PTHR35373:SF4">
    <property type="entry name" value="PEPTIDASE_M16_M DOMAIN-CONTAINING PROTEIN"/>
    <property type="match status" value="1"/>
</dbReference>
<dbReference type="AlphaFoldDB" id="A0A9N8ZV64"/>
<dbReference type="Proteomes" id="UP000789342">
    <property type="component" value="Unassembled WGS sequence"/>
</dbReference>
<sequence length="198" mass="22521">MSLDSPEHDTESTTQPVISPPLDSSNSQHASHADLSDVVQPPNINAASPEGLTNNEELPIPPDTTDTQTGGKVKWRRQDEEPTLYIDQFVAVTKTYLYIFNYYIPDGRDKAIPMNSITNVQTDKETNVSYQRWGAGSMDLWWARDFGRWKNHDLCVIVTVDKGFFKRKGFTMESIEGFHVLKRAWKQSKGMTLTDKDH</sequence>
<evidence type="ECO:0000313" key="2">
    <source>
        <dbReference type="EMBL" id="CAG8509501.1"/>
    </source>
</evidence>
<organism evidence="2 3">
    <name type="scientific">Acaulospora morrowiae</name>
    <dbReference type="NCBI Taxonomy" id="94023"/>
    <lineage>
        <taxon>Eukaryota</taxon>
        <taxon>Fungi</taxon>
        <taxon>Fungi incertae sedis</taxon>
        <taxon>Mucoromycota</taxon>
        <taxon>Glomeromycotina</taxon>
        <taxon>Glomeromycetes</taxon>
        <taxon>Diversisporales</taxon>
        <taxon>Acaulosporaceae</taxon>
        <taxon>Acaulospora</taxon>
    </lineage>
</organism>
<comment type="caution">
    <text evidence="2">The sequence shown here is derived from an EMBL/GenBank/DDBJ whole genome shotgun (WGS) entry which is preliminary data.</text>
</comment>
<feature type="compositionally biased region" description="Polar residues" evidence="1">
    <location>
        <begin position="12"/>
        <end position="30"/>
    </location>
</feature>
<proteinExistence type="predicted"/>
<evidence type="ECO:0000313" key="3">
    <source>
        <dbReference type="Proteomes" id="UP000789342"/>
    </source>
</evidence>
<feature type="compositionally biased region" description="Basic and acidic residues" evidence="1">
    <location>
        <begin position="1"/>
        <end position="11"/>
    </location>
</feature>
<keyword evidence="3" id="KW-1185">Reference proteome</keyword>
<name>A0A9N8ZV64_9GLOM</name>